<feature type="domain" description="Gfo/Idh/MocA-like oxidoreductase N-terminal" evidence="2">
    <location>
        <begin position="3"/>
        <end position="126"/>
    </location>
</feature>
<accession>A0A0C2G4R5</accession>
<dbReference type="InterPro" id="IPR000683">
    <property type="entry name" value="Gfo/Idh/MocA-like_OxRdtase_N"/>
</dbReference>
<dbReference type="RefSeq" id="WP_040273895.1">
    <property type="nucleotide sequence ID" value="NZ_JROO01000027.1"/>
</dbReference>
<evidence type="ECO:0000256" key="1">
    <source>
        <dbReference type="SAM" id="MobiDB-lite"/>
    </source>
</evidence>
<dbReference type="InterPro" id="IPR036291">
    <property type="entry name" value="NAD(P)-bd_dom_sf"/>
</dbReference>
<evidence type="ECO:0000259" key="2">
    <source>
        <dbReference type="Pfam" id="PF01408"/>
    </source>
</evidence>
<dbReference type="OrthoDB" id="4327503at2"/>
<protein>
    <recommendedName>
        <fullName evidence="2">Gfo/Idh/MocA-like oxidoreductase N-terminal domain-containing protein</fullName>
    </recommendedName>
</protein>
<dbReference type="Pfam" id="PF01408">
    <property type="entry name" value="GFO_IDH_MocA"/>
    <property type="match status" value="1"/>
</dbReference>
<dbReference type="SUPFAM" id="SSF51735">
    <property type="entry name" value="NAD(P)-binding Rossmann-fold domains"/>
    <property type="match status" value="1"/>
</dbReference>
<evidence type="ECO:0000313" key="3">
    <source>
        <dbReference type="EMBL" id="KIH98263.1"/>
    </source>
</evidence>
<evidence type="ECO:0000313" key="4">
    <source>
        <dbReference type="Proteomes" id="UP000031675"/>
    </source>
</evidence>
<dbReference type="GO" id="GO:0000166">
    <property type="term" value="F:nucleotide binding"/>
    <property type="evidence" value="ECO:0007669"/>
    <property type="project" value="InterPro"/>
</dbReference>
<sequence length="373" mass="39442">MLHTLVVGLGRAGRGLHLPALARAGALAGRRSVFAPGPALSFDPQPAAAPAPAPPAGAHQVASLRAAAAAADPARTVVHLCTPPGVRTALLEELAELGYRRILVEKPLAADERELAAVLRLRRRFDLRMAVVAQWLTSALTHRLRAAARDGRLHGLGSHGGDGASRSAPDLGRLRKVSVVQRKPRFLRSLTSRAHPTVFDVELPHAVGVALALAGGARVESASWSDMALGNVEIPHLGQARLVLDHHSGATTEVFSDLTAPTRERRITLDFDRGTLVGHYPCSEDDDTAQLRAATEDGSLHLVFHDDALADFMLGAYEHFAGLRRLPEQEAFGLQVRAVRLLTAAKALCADPPAPTAGGGLRGEGMISHADPA</sequence>
<keyword evidence="4" id="KW-1185">Reference proteome</keyword>
<gene>
    <name evidence="3" type="ORF">LP52_13910</name>
</gene>
<dbReference type="Gene3D" id="3.40.50.720">
    <property type="entry name" value="NAD(P)-binding Rossmann-like Domain"/>
    <property type="match status" value="1"/>
</dbReference>
<dbReference type="Proteomes" id="UP000031675">
    <property type="component" value="Unassembled WGS sequence"/>
</dbReference>
<comment type="caution">
    <text evidence="3">The sequence shown here is derived from an EMBL/GenBank/DDBJ whole genome shotgun (WGS) entry which is preliminary data.</text>
</comment>
<name>A0A0C2G4R5_9ACTN</name>
<dbReference type="EMBL" id="JROO01000027">
    <property type="protein sequence ID" value="KIH98263.1"/>
    <property type="molecule type" value="Genomic_DNA"/>
</dbReference>
<proteinExistence type="predicted"/>
<reference evidence="4" key="1">
    <citation type="journal article" date="2015" name="Chem. Biol.">
        <title>Structure, bioactivity, and resistance mechanism of streptomonomicin, an unusual lasso Peptide from an understudied halophilic actinomycete.</title>
        <authorList>
            <person name="Metelev M."/>
            <person name="Tietz J.I."/>
            <person name="Melby J.O."/>
            <person name="Blair P.M."/>
            <person name="Zhu L."/>
            <person name="Livnat I."/>
            <person name="Severinov K."/>
            <person name="Mitchell D.A."/>
        </authorList>
    </citation>
    <scope>NUCLEOTIDE SEQUENCE [LARGE SCALE GENOMIC DNA]</scope>
    <source>
        <strain evidence="4">YIM 90003</strain>
    </source>
</reference>
<dbReference type="AlphaFoldDB" id="A0A0C2G4R5"/>
<organism evidence="3 4">
    <name type="scientific">Streptomonospora alba</name>
    <dbReference type="NCBI Taxonomy" id="183763"/>
    <lineage>
        <taxon>Bacteria</taxon>
        <taxon>Bacillati</taxon>
        <taxon>Actinomycetota</taxon>
        <taxon>Actinomycetes</taxon>
        <taxon>Streptosporangiales</taxon>
        <taxon>Nocardiopsidaceae</taxon>
        <taxon>Streptomonospora</taxon>
    </lineage>
</organism>
<dbReference type="STRING" id="183763.LP52_13910"/>
<feature type="region of interest" description="Disordered" evidence="1">
    <location>
        <begin position="353"/>
        <end position="373"/>
    </location>
</feature>